<evidence type="ECO:0000313" key="8">
    <source>
        <dbReference type="Proteomes" id="UP001445335"/>
    </source>
</evidence>
<dbReference type="GO" id="GO:0005737">
    <property type="term" value="C:cytoplasm"/>
    <property type="evidence" value="ECO:0007669"/>
    <property type="project" value="UniProtKB-ARBA"/>
</dbReference>
<proteinExistence type="inferred from homology"/>
<dbReference type="PROSITE" id="PS01169">
    <property type="entry name" value="RIBOSOMAL_L21"/>
    <property type="match status" value="1"/>
</dbReference>
<comment type="similarity">
    <text evidence="1">Belongs to the bacterial ribosomal protein bL21 family.</text>
</comment>
<dbReference type="InterPro" id="IPR001787">
    <property type="entry name" value="Ribosomal_bL21"/>
</dbReference>
<dbReference type="GO" id="GO:0006412">
    <property type="term" value="P:translation"/>
    <property type="evidence" value="ECO:0007669"/>
    <property type="project" value="InterPro"/>
</dbReference>
<sequence length="151" mass="16516">MQAEALTAALGPPQFERIGRVDGRYSVKRTPQFAIVELGPAQYKVSPDDLVISEKLKGVDVNDRLELGRVLMLGSRSETIIGRPHVLGASVTAVVEEQFQDAKVTVFKKRRRKNSRRTMGHRQELTSLRIVGIHGFEAPEAESPAAVAAAA</sequence>
<evidence type="ECO:0000256" key="4">
    <source>
        <dbReference type="ARBA" id="ARBA00022980"/>
    </source>
</evidence>
<dbReference type="NCBIfam" id="TIGR00061">
    <property type="entry name" value="L21"/>
    <property type="match status" value="1"/>
</dbReference>
<dbReference type="SUPFAM" id="SSF141091">
    <property type="entry name" value="L21p-like"/>
    <property type="match status" value="1"/>
</dbReference>
<dbReference type="HAMAP" id="MF_01363">
    <property type="entry name" value="Ribosomal_bL21"/>
    <property type="match status" value="1"/>
</dbReference>
<name>A0AAW1QL11_9CHLO</name>
<dbReference type="InterPro" id="IPR036164">
    <property type="entry name" value="bL21-like_sf"/>
</dbReference>
<protein>
    <recommendedName>
        <fullName evidence="6">Large ribosomal subunit protein bL21m</fullName>
    </recommendedName>
</protein>
<evidence type="ECO:0000256" key="5">
    <source>
        <dbReference type="ARBA" id="ARBA00023274"/>
    </source>
</evidence>
<evidence type="ECO:0000313" key="7">
    <source>
        <dbReference type="EMBL" id="KAK9822165.1"/>
    </source>
</evidence>
<keyword evidence="4" id="KW-0689">Ribosomal protein</keyword>
<dbReference type="EMBL" id="JALJOU010000091">
    <property type="protein sequence ID" value="KAK9822165.1"/>
    <property type="molecule type" value="Genomic_DNA"/>
</dbReference>
<dbReference type="Proteomes" id="UP001445335">
    <property type="component" value="Unassembled WGS sequence"/>
</dbReference>
<evidence type="ECO:0000256" key="2">
    <source>
        <dbReference type="ARBA" id="ARBA00022730"/>
    </source>
</evidence>
<dbReference type="GO" id="GO:1990904">
    <property type="term" value="C:ribonucleoprotein complex"/>
    <property type="evidence" value="ECO:0007669"/>
    <property type="project" value="UniProtKB-KW"/>
</dbReference>
<keyword evidence="8" id="KW-1185">Reference proteome</keyword>
<dbReference type="AlphaFoldDB" id="A0AAW1QL11"/>
<gene>
    <name evidence="7" type="ORF">WJX81_003172</name>
</gene>
<keyword evidence="2" id="KW-0699">rRNA-binding</keyword>
<evidence type="ECO:0000256" key="1">
    <source>
        <dbReference type="ARBA" id="ARBA00008563"/>
    </source>
</evidence>
<dbReference type="PANTHER" id="PTHR21349:SF0">
    <property type="entry name" value="LARGE RIBOSOMAL SUBUNIT PROTEIN BL21M"/>
    <property type="match status" value="1"/>
</dbReference>
<dbReference type="InterPro" id="IPR028909">
    <property type="entry name" value="bL21-like"/>
</dbReference>
<organism evidence="7 8">
    <name type="scientific">Elliptochloris bilobata</name>
    <dbReference type="NCBI Taxonomy" id="381761"/>
    <lineage>
        <taxon>Eukaryota</taxon>
        <taxon>Viridiplantae</taxon>
        <taxon>Chlorophyta</taxon>
        <taxon>core chlorophytes</taxon>
        <taxon>Trebouxiophyceae</taxon>
        <taxon>Trebouxiophyceae incertae sedis</taxon>
        <taxon>Elliptochloris clade</taxon>
        <taxon>Elliptochloris</taxon>
    </lineage>
</organism>
<evidence type="ECO:0000256" key="6">
    <source>
        <dbReference type="ARBA" id="ARBA00044129"/>
    </source>
</evidence>
<comment type="caution">
    <text evidence="7">The sequence shown here is derived from an EMBL/GenBank/DDBJ whole genome shotgun (WGS) entry which is preliminary data.</text>
</comment>
<dbReference type="GO" id="GO:0005840">
    <property type="term" value="C:ribosome"/>
    <property type="evidence" value="ECO:0007669"/>
    <property type="project" value="UniProtKB-KW"/>
</dbReference>
<keyword evidence="5" id="KW-0687">Ribonucleoprotein</keyword>
<reference evidence="7 8" key="1">
    <citation type="journal article" date="2024" name="Nat. Commun.">
        <title>Phylogenomics reveals the evolutionary origins of lichenization in chlorophyte algae.</title>
        <authorList>
            <person name="Puginier C."/>
            <person name="Libourel C."/>
            <person name="Otte J."/>
            <person name="Skaloud P."/>
            <person name="Haon M."/>
            <person name="Grisel S."/>
            <person name="Petersen M."/>
            <person name="Berrin J.G."/>
            <person name="Delaux P.M."/>
            <person name="Dal Grande F."/>
            <person name="Keller J."/>
        </authorList>
    </citation>
    <scope>NUCLEOTIDE SEQUENCE [LARGE SCALE GENOMIC DNA]</scope>
    <source>
        <strain evidence="7 8">SAG 245.80</strain>
    </source>
</reference>
<keyword evidence="3" id="KW-0694">RNA-binding</keyword>
<dbReference type="GO" id="GO:0019843">
    <property type="term" value="F:rRNA binding"/>
    <property type="evidence" value="ECO:0007669"/>
    <property type="project" value="UniProtKB-KW"/>
</dbReference>
<dbReference type="PANTHER" id="PTHR21349">
    <property type="entry name" value="50S RIBOSOMAL PROTEIN L21"/>
    <property type="match status" value="1"/>
</dbReference>
<dbReference type="InterPro" id="IPR018258">
    <property type="entry name" value="Ribosomal_bL21_CS"/>
</dbReference>
<dbReference type="Pfam" id="PF00829">
    <property type="entry name" value="Ribosomal_L21p"/>
    <property type="match status" value="1"/>
</dbReference>
<evidence type="ECO:0000256" key="3">
    <source>
        <dbReference type="ARBA" id="ARBA00022884"/>
    </source>
</evidence>
<accession>A0AAW1QL11</accession>
<dbReference type="GO" id="GO:0003735">
    <property type="term" value="F:structural constituent of ribosome"/>
    <property type="evidence" value="ECO:0007669"/>
    <property type="project" value="InterPro"/>
</dbReference>